<comment type="caution">
    <text evidence="6">The sequence shown here is derived from an EMBL/GenBank/DDBJ whole genome shotgun (WGS) entry which is preliminary data.</text>
</comment>
<dbReference type="Gene3D" id="2.40.30.170">
    <property type="match status" value="1"/>
</dbReference>
<dbReference type="NCBIfam" id="TIGR01730">
    <property type="entry name" value="RND_mfp"/>
    <property type="match status" value="1"/>
</dbReference>
<feature type="domain" description="Multidrug resistance protein MdtA-like barrel-sandwich hybrid" evidence="3">
    <location>
        <begin position="77"/>
        <end position="202"/>
    </location>
</feature>
<dbReference type="Gene3D" id="1.10.287.470">
    <property type="entry name" value="Helix hairpin bin"/>
    <property type="match status" value="1"/>
</dbReference>
<dbReference type="EMBL" id="JAZGLY010000004">
    <property type="protein sequence ID" value="MEE6187212.1"/>
    <property type="molecule type" value="Genomic_DNA"/>
</dbReference>
<reference evidence="6 7" key="1">
    <citation type="submission" date="2024-01" db="EMBL/GenBank/DDBJ databases">
        <title>Niabella digestum sp. nov., isolated from waste digestion system.</title>
        <authorList>
            <person name="Zhang L."/>
        </authorList>
    </citation>
    <scope>NUCLEOTIDE SEQUENCE [LARGE SCALE GENOMIC DNA]</scope>
    <source>
        <strain evidence="6 7">A18</strain>
    </source>
</reference>
<dbReference type="InterPro" id="IPR058637">
    <property type="entry name" value="YknX-like_C"/>
</dbReference>
<dbReference type="Pfam" id="PF25954">
    <property type="entry name" value="Beta-barrel_RND_2"/>
    <property type="match status" value="1"/>
</dbReference>
<feature type="domain" description="YknX-like C-terminal permuted SH3-like" evidence="5">
    <location>
        <begin position="288"/>
        <end position="350"/>
    </location>
</feature>
<keyword evidence="2" id="KW-0812">Transmembrane</keyword>
<organism evidence="6 7">
    <name type="scientific">Niabella digestorum</name>
    <dbReference type="NCBI Taxonomy" id="3117701"/>
    <lineage>
        <taxon>Bacteria</taxon>
        <taxon>Pseudomonadati</taxon>
        <taxon>Bacteroidota</taxon>
        <taxon>Chitinophagia</taxon>
        <taxon>Chitinophagales</taxon>
        <taxon>Chitinophagaceae</taxon>
        <taxon>Niabella</taxon>
    </lineage>
</organism>
<dbReference type="Proteomes" id="UP001357452">
    <property type="component" value="Unassembled WGS sequence"/>
</dbReference>
<protein>
    <submittedName>
        <fullName evidence="6">Efflux RND transporter periplasmic adaptor subunit</fullName>
    </submittedName>
</protein>
<dbReference type="Pfam" id="PF25989">
    <property type="entry name" value="YknX_C"/>
    <property type="match status" value="1"/>
</dbReference>
<accession>A0ABU7RGW0</accession>
<dbReference type="InterPro" id="IPR006143">
    <property type="entry name" value="RND_pump_MFP"/>
</dbReference>
<dbReference type="InterPro" id="IPR058625">
    <property type="entry name" value="MdtA-like_BSH"/>
</dbReference>
<keyword evidence="2" id="KW-1133">Transmembrane helix</keyword>
<sequence length="358" mass="38220">MKSKKKSIVRVFVTLAVMVGVLLGIMSILNKNKAANQAATAEVAKTNPAVAVRVDTAAVRKLDISHTANGIFIPKQEVSVGAETGGRIVSVSVKEGDFVKAGQTLAIIEGNKQNVNVANAQANLENAKMNLERYEAAFATGGVTQQQLDAMRLQYESALNNLKSAKLIAGDVAIRTSVSGIVNARKIEPGSYVNPGTIAFDIVNISSVKLRVHVDEKNVINLKVGQPVQVTVSVIPDKTFTGRITFIAPKAEGGLNFPVEVEIPNPSNELRAGMYGTAHFGKGQMEDVLVVPRAAFVGSVSDNKVFVVENGKAVERKVQSGRSFGDYIEIIDGIKADEQVIVSGQVNLFNNTPIQIIK</sequence>
<feature type="domain" description="CusB-like beta-barrel" evidence="4">
    <location>
        <begin position="210"/>
        <end position="282"/>
    </location>
</feature>
<dbReference type="Gene3D" id="2.40.420.20">
    <property type="match status" value="1"/>
</dbReference>
<proteinExistence type="inferred from homology"/>
<keyword evidence="2" id="KW-0472">Membrane</keyword>
<evidence type="ECO:0000259" key="3">
    <source>
        <dbReference type="Pfam" id="PF25917"/>
    </source>
</evidence>
<dbReference type="PANTHER" id="PTHR30469:SF15">
    <property type="entry name" value="HLYD FAMILY OF SECRETION PROTEINS"/>
    <property type="match status" value="1"/>
</dbReference>
<name>A0ABU7RGW0_9BACT</name>
<evidence type="ECO:0000313" key="6">
    <source>
        <dbReference type="EMBL" id="MEE6187212.1"/>
    </source>
</evidence>
<evidence type="ECO:0000256" key="2">
    <source>
        <dbReference type="SAM" id="Phobius"/>
    </source>
</evidence>
<comment type="similarity">
    <text evidence="1">Belongs to the membrane fusion protein (MFP) (TC 8.A.1) family.</text>
</comment>
<keyword evidence="7" id="KW-1185">Reference proteome</keyword>
<dbReference type="PANTHER" id="PTHR30469">
    <property type="entry name" value="MULTIDRUG RESISTANCE PROTEIN MDTA"/>
    <property type="match status" value="1"/>
</dbReference>
<evidence type="ECO:0000259" key="5">
    <source>
        <dbReference type="Pfam" id="PF25989"/>
    </source>
</evidence>
<dbReference type="Pfam" id="PF25917">
    <property type="entry name" value="BSH_RND"/>
    <property type="match status" value="1"/>
</dbReference>
<dbReference type="SUPFAM" id="SSF111369">
    <property type="entry name" value="HlyD-like secretion proteins"/>
    <property type="match status" value="1"/>
</dbReference>
<feature type="transmembrane region" description="Helical" evidence="2">
    <location>
        <begin position="7"/>
        <end position="29"/>
    </location>
</feature>
<gene>
    <name evidence="6" type="ORF">V2H41_08000</name>
</gene>
<dbReference type="RefSeq" id="WP_330974622.1">
    <property type="nucleotide sequence ID" value="NZ_JAZGLY010000004.1"/>
</dbReference>
<evidence type="ECO:0000313" key="7">
    <source>
        <dbReference type="Proteomes" id="UP001357452"/>
    </source>
</evidence>
<dbReference type="InterPro" id="IPR058792">
    <property type="entry name" value="Beta-barrel_RND_2"/>
</dbReference>
<evidence type="ECO:0000259" key="4">
    <source>
        <dbReference type="Pfam" id="PF25954"/>
    </source>
</evidence>
<evidence type="ECO:0000256" key="1">
    <source>
        <dbReference type="ARBA" id="ARBA00009477"/>
    </source>
</evidence>
<dbReference type="Gene3D" id="2.40.50.100">
    <property type="match status" value="1"/>
</dbReference>